<proteinExistence type="predicted"/>
<evidence type="ECO:0000313" key="2">
    <source>
        <dbReference type="Proteomes" id="UP000664601"/>
    </source>
</evidence>
<evidence type="ECO:0000313" key="1">
    <source>
        <dbReference type="EMBL" id="MBO1306718.1"/>
    </source>
</evidence>
<name>A0ABS3LAQ9_9ENTE</name>
<reference evidence="1 2" key="1">
    <citation type="submission" date="2021-03" db="EMBL/GenBank/DDBJ databases">
        <title>Enterococcal diversity collection.</title>
        <authorList>
            <person name="Gilmore M.S."/>
            <person name="Schwartzman J."/>
            <person name="Van Tyne D."/>
            <person name="Martin M."/>
            <person name="Earl A.M."/>
            <person name="Manson A.L."/>
            <person name="Straub T."/>
            <person name="Salamzade R."/>
            <person name="Saavedra J."/>
            <person name="Lebreton F."/>
            <person name="Prichula J."/>
            <person name="Schaufler K."/>
            <person name="Gaca A."/>
            <person name="Sgardioli B."/>
            <person name="Wagenaar J."/>
            <person name="Strong T."/>
        </authorList>
    </citation>
    <scope>NUCLEOTIDE SEQUENCE [LARGE SCALE GENOMIC DNA]</scope>
    <source>
        <strain evidence="1 2">669A</strain>
    </source>
</reference>
<dbReference type="InterPro" id="IPR035069">
    <property type="entry name" value="TTHA1013/TTHA0281-like"/>
</dbReference>
<dbReference type="SUPFAM" id="SSF47598">
    <property type="entry name" value="Ribbon-helix-helix"/>
    <property type="match status" value="1"/>
</dbReference>
<protein>
    <submittedName>
        <fullName evidence="1">Type II toxin-antitoxin system HicB family antitoxin</fullName>
    </submittedName>
</protein>
<sequence length="157" mass="18124">MTKEEYLTLEYPVVIKKFYDEDEEQDIFSAEIKEMPGLKVYGDSYQEVYDELLEAKEIWVDARLAEGRDIPLPFKENHSYSGRLTVRIGKDLHRRVADYAEDDGMSLNQSIISLLEKGLSATAIGSQGGYLKETNRELDKISETLYELSIKNFKTKR</sequence>
<dbReference type="InterPro" id="IPR008651">
    <property type="entry name" value="Uncharacterised_HicB"/>
</dbReference>
<dbReference type="InterPro" id="IPR013321">
    <property type="entry name" value="Arc_rbn_hlx_hlx"/>
</dbReference>
<dbReference type="EMBL" id="JAFREM010000017">
    <property type="protein sequence ID" value="MBO1306718.1"/>
    <property type="molecule type" value="Genomic_DNA"/>
</dbReference>
<gene>
    <name evidence="1" type="ORF">JZO70_11130</name>
</gene>
<dbReference type="SUPFAM" id="SSF143100">
    <property type="entry name" value="TTHA1013/TTHA0281-like"/>
    <property type="match status" value="1"/>
</dbReference>
<dbReference type="RefSeq" id="WP_207673645.1">
    <property type="nucleotide sequence ID" value="NZ_JAFREM010000017.1"/>
</dbReference>
<dbReference type="Proteomes" id="UP000664601">
    <property type="component" value="Unassembled WGS sequence"/>
</dbReference>
<comment type="caution">
    <text evidence="1">The sequence shown here is derived from an EMBL/GenBank/DDBJ whole genome shotgun (WGS) entry which is preliminary data.</text>
</comment>
<dbReference type="Pfam" id="PF05534">
    <property type="entry name" value="HicB"/>
    <property type="match status" value="1"/>
</dbReference>
<organism evidence="1 2">
    <name type="scientific">Candidatus Enterococcus moelleringii</name>
    <dbReference type="NCBI Taxonomy" id="2815325"/>
    <lineage>
        <taxon>Bacteria</taxon>
        <taxon>Bacillati</taxon>
        <taxon>Bacillota</taxon>
        <taxon>Bacilli</taxon>
        <taxon>Lactobacillales</taxon>
        <taxon>Enterococcaceae</taxon>
        <taxon>Enterococcus</taxon>
    </lineage>
</organism>
<dbReference type="Gene3D" id="3.30.160.250">
    <property type="match status" value="1"/>
</dbReference>
<dbReference type="InterPro" id="IPR010985">
    <property type="entry name" value="Ribbon_hlx_hlx"/>
</dbReference>
<accession>A0ABS3LAQ9</accession>
<dbReference type="Gene3D" id="1.10.1220.10">
    <property type="entry name" value="Met repressor-like"/>
    <property type="match status" value="1"/>
</dbReference>
<keyword evidence="2" id="KW-1185">Reference proteome</keyword>